<dbReference type="Proteomes" id="UP001180973">
    <property type="component" value="Unassembled WGS sequence"/>
</dbReference>
<dbReference type="Gene3D" id="1.10.240.10">
    <property type="entry name" value="Tyrosyl-Transfer RNA Synthetase"/>
    <property type="match status" value="1"/>
</dbReference>
<proteinExistence type="inferred from homology"/>
<dbReference type="Pfam" id="PF00579">
    <property type="entry name" value="tRNA-synt_1b"/>
    <property type="match status" value="1"/>
</dbReference>
<dbReference type="NCBIfam" id="TIGR00233">
    <property type="entry name" value="trpS"/>
    <property type="match status" value="1"/>
</dbReference>
<dbReference type="RefSeq" id="WP_311409815.1">
    <property type="nucleotide sequence ID" value="NZ_JAVRFL010000001.1"/>
</dbReference>
<evidence type="ECO:0000313" key="10">
    <source>
        <dbReference type="EMBL" id="MDT0527377.1"/>
    </source>
</evidence>
<evidence type="ECO:0000256" key="2">
    <source>
        <dbReference type="ARBA" id="ARBA00013161"/>
    </source>
</evidence>
<dbReference type="PROSITE" id="PS00178">
    <property type="entry name" value="AA_TRNA_LIGASE_I"/>
    <property type="match status" value="1"/>
</dbReference>
<keyword evidence="7 9" id="KW-0030">Aminoacyl-tRNA synthetase</keyword>
<evidence type="ECO:0000256" key="4">
    <source>
        <dbReference type="ARBA" id="ARBA00022741"/>
    </source>
</evidence>
<protein>
    <recommendedName>
        <fullName evidence="2 8">Tryptophan--tRNA ligase</fullName>
        <ecNumber evidence="2 8">6.1.1.2</ecNumber>
    </recommendedName>
</protein>
<dbReference type="InterPro" id="IPR050203">
    <property type="entry name" value="Trp-tRNA_synthetase"/>
</dbReference>
<dbReference type="GO" id="GO:0004830">
    <property type="term" value="F:tryptophan-tRNA ligase activity"/>
    <property type="evidence" value="ECO:0007669"/>
    <property type="project" value="UniProtKB-EC"/>
</dbReference>
<keyword evidence="11" id="KW-1185">Reference proteome</keyword>
<evidence type="ECO:0000256" key="5">
    <source>
        <dbReference type="ARBA" id="ARBA00022840"/>
    </source>
</evidence>
<evidence type="ECO:0000256" key="6">
    <source>
        <dbReference type="ARBA" id="ARBA00022917"/>
    </source>
</evidence>
<dbReference type="PANTHER" id="PTHR43766">
    <property type="entry name" value="TRYPTOPHAN--TRNA LIGASE, MITOCHONDRIAL"/>
    <property type="match status" value="1"/>
</dbReference>
<dbReference type="SUPFAM" id="SSF52374">
    <property type="entry name" value="Nucleotidylyl transferase"/>
    <property type="match status" value="1"/>
</dbReference>
<dbReference type="EC" id="6.1.1.2" evidence="2 8"/>
<dbReference type="InterPro" id="IPR001412">
    <property type="entry name" value="aa-tRNA-synth_I_CS"/>
</dbReference>
<keyword evidence="6 9" id="KW-0648">Protein biosynthesis</keyword>
<gene>
    <name evidence="10" type="primary">trpS</name>
    <name evidence="10" type="ORF">RM555_00035</name>
</gene>
<dbReference type="PANTHER" id="PTHR43766:SF1">
    <property type="entry name" value="TRYPTOPHAN--TRNA LIGASE, MITOCHONDRIAL"/>
    <property type="match status" value="1"/>
</dbReference>
<keyword evidence="4 9" id="KW-0547">Nucleotide-binding</keyword>
<sequence length="352" mass="39188">MSVARMLTGDRPTGRLHLGHYVGSIANRVRLHQRYESFFIIADLHMLTTRNTREDIGRVAGNAREMVTDILAAGVDPARATFYLQSAIPEVGDLNTLFQNLVTVPRLERVPSLKDMARDAGKEEMPYGLLGYPVLQAADILCVKGQVVPVGKDNAAHVEVTREIARRFNHLYGEVFPVPETIAAETPTLVGTDGRAKMSKSLGNAIALSADSATVRRAVMGMYTDPNRIRADVPGTVEGNPVFAYHDIFNPDRAQVDDLKERYRAGRVGDVEVKEKLAVALDRFLDPIRERRARIEAEPGLVDQLIFEGTERTRHEVRQTLVEVRRAMGLTSAYTQVRRRAERHRKATATPA</sequence>
<comment type="caution">
    <text evidence="10">The sequence shown here is derived from an EMBL/GenBank/DDBJ whole genome shotgun (WGS) entry which is preliminary data.</text>
</comment>
<evidence type="ECO:0000313" key="11">
    <source>
        <dbReference type="Proteomes" id="UP001180973"/>
    </source>
</evidence>
<dbReference type="Gene3D" id="3.40.50.620">
    <property type="entry name" value="HUPs"/>
    <property type="match status" value="1"/>
</dbReference>
<accession>A0ABU2WQN8</accession>
<reference evidence="10" key="1">
    <citation type="submission" date="2023-09" db="EMBL/GenBank/DDBJ databases">
        <title>30 novel species of actinomycetes from the DSMZ collection.</title>
        <authorList>
            <person name="Nouioui I."/>
        </authorList>
    </citation>
    <scope>NUCLEOTIDE SEQUENCE</scope>
    <source>
        <strain evidence="10">DSM 115977</strain>
    </source>
</reference>
<keyword evidence="3 9" id="KW-0436">Ligase</keyword>
<dbReference type="InterPro" id="IPR014729">
    <property type="entry name" value="Rossmann-like_a/b/a_fold"/>
</dbReference>
<organism evidence="10 11">
    <name type="scientific">Micromonospora reichwaldensis</name>
    <dbReference type="NCBI Taxonomy" id="3075516"/>
    <lineage>
        <taxon>Bacteria</taxon>
        <taxon>Bacillati</taxon>
        <taxon>Actinomycetota</taxon>
        <taxon>Actinomycetes</taxon>
        <taxon>Micromonosporales</taxon>
        <taxon>Micromonosporaceae</taxon>
        <taxon>Micromonospora</taxon>
    </lineage>
</organism>
<evidence type="ECO:0000256" key="1">
    <source>
        <dbReference type="ARBA" id="ARBA00005594"/>
    </source>
</evidence>
<dbReference type="EMBL" id="JAVRFL010000001">
    <property type="protein sequence ID" value="MDT0527377.1"/>
    <property type="molecule type" value="Genomic_DNA"/>
</dbReference>
<evidence type="ECO:0000256" key="3">
    <source>
        <dbReference type="ARBA" id="ARBA00022598"/>
    </source>
</evidence>
<dbReference type="PRINTS" id="PR01039">
    <property type="entry name" value="TRNASYNTHTRP"/>
</dbReference>
<name>A0ABU2WQN8_9ACTN</name>
<dbReference type="InterPro" id="IPR002306">
    <property type="entry name" value="Trp-tRNA-ligase"/>
</dbReference>
<dbReference type="CDD" id="cd00806">
    <property type="entry name" value="TrpRS_core"/>
    <property type="match status" value="1"/>
</dbReference>
<comment type="similarity">
    <text evidence="1 9">Belongs to the class-I aminoacyl-tRNA synthetase family.</text>
</comment>
<evidence type="ECO:0000256" key="9">
    <source>
        <dbReference type="RuleBase" id="RU363036"/>
    </source>
</evidence>
<evidence type="ECO:0000256" key="7">
    <source>
        <dbReference type="ARBA" id="ARBA00023146"/>
    </source>
</evidence>
<dbReference type="InterPro" id="IPR002305">
    <property type="entry name" value="aa-tRNA-synth_Ic"/>
</dbReference>
<evidence type="ECO:0000256" key="8">
    <source>
        <dbReference type="NCBIfam" id="TIGR00233"/>
    </source>
</evidence>
<keyword evidence="5 9" id="KW-0067">ATP-binding</keyword>